<gene>
    <name evidence="5" type="ORF">GQX73_g4243</name>
</gene>
<dbReference type="SMART" id="SM00949">
    <property type="entry name" value="PAZ"/>
    <property type="match status" value="1"/>
</dbReference>
<dbReference type="Pfam" id="PF08699">
    <property type="entry name" value="ArgoL1"/>
    <property type="match status" value="1"/>
</dbReference>
<proteinExistence type="inferred from homology"/>
<dbReference type="AlphaFoldDB" id="A0A7C8MR20"/>
<evidence type="ECO:0000313" key="5">
    <source>
        <dbReference type="EMBL" id="KAF2969330.1"/>
    </source>
</evidence>
<comment type="similarity">
    <text evidence="1">Belongs to the argonaute family.</text>
</comment>
<evidence type="ECO:0000259" key="3">
    <source>
        <dbReference type="PROSITE" id="PS50821"/>
    </source>
</evidence>
<dbReference type="Pfam" id="PF02170">
    <property type="entry name" value="PAZ"/>
    <property type="match status" value="1"/>
</dbReference>
<accession>A0A7C8MR20</accession>
<dbReference type="Gene3D" id="2.170.260.10">
    <property type="entry name" value="paz domain"/>
    <property type="match status" value="1"/>
</dbReference>
<dbReference type="InterPro" id="IPR032472">
    <property type="entry name" value="ArgoL2"/>
</dbReference>
<organism evidence="5 6">
    <name type="scientific">Xylaria multiplex</name>
    <dbReference type="NCBI Taxonomy" id="323545"/>
    <lineage>
        <taxon>Eukaryota</taxon>
        <taxon>Fungi</taxon>
        <taxon>Dikarya</taxon>
        <taxon>Ascomycota</taxon>
        <taxon>Pezizomycotina</taxon>
        <taxon>Sordariomycetes</taxon>
        <taxon>Xylariomycetidae</taxon>
        <taxon>Xylariales</taxon>
        <taxon>Xylariaceae</taxon>
        <taxon>Xylaria</taxon>
    </lineage>
</organism>
<evidence type="ECO:0008006" key="7">
    <source>
        <dbReference type="Google" id="ProtNLM"/>
    </source>
</evidence>
<comment type="caution">
    <text evidence="5">The sequence shown here is derived from an EMBL/GenBank/DDBJ whole genome shotgun (WGS) entry which is preliminary data.</text>
</comment>
<dbReference type="SMART" id="SM00950">
    <property type="entry name" value="Piwi"/>
    <property type="match status" value="1"/>
</dbReference>
<evidence type="ECO:0000256" key="1">
    <source>
        <dbReference type="RuleBase" id="RU361178"/>
    </source>
</evidence>
<dbReference type="InterPro" id="IPR045246">
    <property type="entry name" value="Piwi_ago-like"/>
</dbReference>
<dbReference type="OrthoDB" id="10252740at2759"/>
<evidence type="ECO:0000313" key="6">
    <source>
        <dbReference type="Proteomes" id="UP000481858"/>
    </source>
</evidence>
<dbReference type="InterPro" id="IPR003100">
    <property type="entry name" value="PAZ_dom"/>
</dbReference>
<dbReference type="SUPFAM" id="SSF101690">
    <property type="entry name" value="PAZ domain"/>
    <property type="match status" value="2"/>
</dbReference>
<feature type="region of interest" description="Disordered" evidence="2">
    <location>
        <begin position="352"/>
        <end position="374"/>
    </location>
</feature>
<dbReference type="SMART" id="SM01163">
    <property type="entry name" value="DUF1785"/>
    <property type="match status" value="1"/>
</dbReference>
<feature type="domain" description="PAZ" evidence="3">
    <location>
        <begin position="345"/>
        <end position="451"/>
    </location>
</feature>
<evidence type="ECO:0000259" key="4">
    <source>
        <dbReference type="PROSITE" id="PS50822"/>
    </source>
</evidence>
<dbReference type="EMBL" id="WUBL01000038">
    <property type="protein sequence ID" value="KAF2969330.1"/>
    <property type="molecule type" value="Genomic_DNA"/>
</dbReference>
<dbReference type="SUPFAM" id="SSF53098">
    <property type="entry name" value="Ribonuclease H-like"/>
    <property type="match status" value="1"/>
</dbReference>
<feature type="domain" description="Piwi" evidence="4">
    <location>
        <begin position="632"/>
        <end position="954"/>
    </location>
</feature>
<keyword evidence="6" id="KW-1185">Reference proteome</keyword>
<evidence type="ECO:0000256" key="2">
    <source>
        <dbReference type="SAM" id="MobiDB-lite"/>
    </source>
</evidence>
<dbReference type="Gene3D" id="3.40.50.2300">
    <property type="match status" value="1"/>
</dbReference>
<reference evidence="5 6" key="1">
    <citation type="submission" date="2019-12" db="EMBL/GenBank/DDBJ databases">
        <title>Draft genome sequence of the ascomycete Xylaria multiplex DSM 110363.</title>
        <authorList>
            <person name="Buettner E."/>
            <person name="Kellner H."/>
        </authorList>
    </citation>
    <scope>NUCLEOTIDE SEQUENCE [LARGE SCALE GENOMIC DNA]</scope>
    <source>
        <strain evidence="5 6">DSM 110363</strain>
    </source>
</reference>
<dbReference type="GO" id="GO:0003723">
    <property type="term" value="F:RNA binding"/>
    <property type="evidence" value="ECO:0007669"/>
    <property type="project" value="InterPro"/>
</dbReference>
<dbReference type="InterPro" id="IPR012337">
    <property type="entry name" value="RNaseH-like_sf"/>
</dbReference>
<dbReference type="InterPro" id="IPR003165">
    <property type="entry name" value="Piwi"/>
</dbReference>
<dbReference type="Pfam" id="PF16488">
    <property type="entry name" value="ArgoL2"/>
    <property type="match status" value="1"/>
</dbReference>
<dbReference type="PANTHER" id="PTHR22891">
    <property type="entry name" value="EUKARYOTIC TRANSLATION INITIATION FACTOR 2C"/>
    <property type="match status" value="1"/>
</dbReference>
<sequence length="996" mass="108610">MATWRGPSQGGGKRGGGRGGGGGGRGRGSGGGGGGSFPGSTNFQVYSLPGGVPAPAPDPNVIRIEDSLLGSKPAGLAGLSLHETLPPRPSYGVKGKPFVLWANYCTLQPSSKLVLYKYDVSVSPTAAGKKLAQIIRLLLQSHLNEFRQDIVTDFRSNLVSRLKINDQKVSVSYRAEGEDEPLERAQEYTVTLKLTEVLPVADLISYLASSALNSQYGQKAPAVQALNILINHYAKSSDQIATLGTSKSFSLVNGEACDLDAGLKAIRGFFTSVRPATGRILLNVNVCHSVFYDEVTLDDLIYKFFQRNNNDRLRLASFLKRLRVRSTHLKERKNQSGQIIIRAKTIFNLATRDDGTNKNGKGLEHPPRVRERGAGSKDVEFWLEDRGGKSSSAPKKKGGKPVSSGGRYISVYEYFKNTYNIHIRDPNLPVVNVGTRENPSYLPAQVCIVLPGQPAKQHLSSFQTQKMIGFAVRGPADNVKSIVSKGLETAGLSGNKFPQLNRFGVTISPDLITVQGRVLIEPSVSYGQNQQARVASGSWNMVPRGSASLKFSSCRALSSWSCLYIDMPTDLYPNAKKFTSDELAALMKNFAGILRSTGINASDPKPAIRAPLQDTDDPELETWVKRAASLQLLIVILPSTPIPLYNRLKQLADVKYGIHTICSVGSKIAKLNGQDQYLHNEALKVNLKLGGDNQLVQKQHLGLINEDKTMVVGIDVTHPSPGSSDAAPSVSAMVASIDSKLSQWPGVLSIQAESRQEMVSQLQDMLKSRLKLWREKGKHTAYPENIVVYRDGVSEGQYKIVLDDELPLLRAACKDLYPASDQAKGLPRISIIVVGKRHHTRFYVTNPSDADRSGNPQAGTVVDRGVTEARSWDFFLQSHAAIKGTARPAHYFVLLDEIFRASSAKTPGKNVADELQMITQSMCYVFGRATKAVSYCTPAYYADILCERARRYLSHVYESPLNSAAPSSAGGVAPGAASFNEDIKIHDRLKDTMFYV</sequence>
<protein>
    <recommendedName>
        <fullName evidence="7">Piwi domain-containing protein</fullName>
    </recommendedName>
</protein>
<feature type="compositionally biased region" description="Gly residues" evidence="2">
    <location>
        <begin position="8"/>
        <end position="37"/>
    </location>
</feature>
<dbReference type="PROSITE" id="PS50821">
    <property type="entry name" value="PAZ"/>
    <property type="match status" value="1"/>
</dbReference>
<dbReference type="CDD" id="cd02846">
    <property type="entry name" value="PAZ_argonaute_like"/>
    <property type="match status" value="1"/>
</dbReference>
<dbReference type="Gene3D" id="3.30.420.10">
    <property type="entry name" value="Ribonuclease H-like superfamily/Ribonuclease H"/>
    <property type="match status" value="1"/>
</dbReference>
<dbReference type="Pfam" id="PF02171">
    <property type="entry name" value="Piwi"/>
    <property type="match status" value="1"/>
</dbReference>
<dbReference type="Proteomes" id="UP000481858">
    <property type="component" value="Unassembled WGS sequence"/>
</dbReference>
<dbReference type="CDD" id="cd04657">
    <property type="entry name" value="Piwi_ago-like"/>
    <property type="match status" value="1"/>
</dbReference>
<dbReference type="InParanoid" id="A0A7C8MR20"/>
<dbReference type="InterPro" id="IPR036085">
    <property type="entry name" value="PAZ_dom_sf"/>
</dbReference>
<feature type="region of interest" description="Disordered" evidence="2">
    <location>
        <begin position="1"/>
        <end position="40"/>
    </location>
</feature>
<dbReference type="InterPro" id="IPR032474">
    <property type="entry name" value="Argonaute_N"/>
</dbReference>
<name>A0A7C8MR20_9PEZI</name>
<dbReference type="InterPro" id="IPR036397">
    <property type="entry name" value="RNaseH_sf"/>
</dbReference>
<dbReference type="Pfam" id="PF16486">
    <property type="entry name" value="ArgoN"/>
    <property type="match status" value="1"/>
</dbReference>
<dbReference type="PROSITE" id="PS50822">
    <property type="entry name" value="PIWI"/>
    <property type="match status" value="1"/>
</dbReference>
<dbReference type="InterPro" id="IPR014811">
    <property type="entry name" value="ArgoL1"/>
</dbReference>